<sequence length="693" mass="78345">MIMKKRTIVLFGMLLMVLTAVAGGKIKVACVGNSVTWGMTIIDREKNCYPAQLQKMLGDKYEVRNFGHSGTTLLQHGHRPYVDQQEYQDALNFKADLVIIHLGLNDTDPRNWPEYSEEFNADYIRLIDSFRQANPKAKIWICLTTPIFERHPRFESGTRDWHAQIQKHIRQVATATRVPLIDLNTPLYSRPDLLADAIHPNAEGAKIIAETVYGALTGNYGGLALSPLYTDGMVIQRNKPIVFRGKANVGETVKVNFNGHMLSAITNDAGKWKITFPAEKAGGPYKAQISTKKEKLTIKDIYVGEVWLCSGQSNMELPVNAVQSRTQDLNEAESQTHLHLFNMSAIYPTTAVAWSANACDSVNRHQYLHIGPWRNCSRESLGDFSAVAYHFGKKLADSLQVPVGIICNAVGGTTTESWIDRHTLEQRMPAILRDWYYGDFGMKWARERALQNISVSKNPLQRHPYAPAYMFETGMLPLKGYSIKGIVWYQGESNAHNMELHERLFPMLQKSWRNFFHDPELPFYFVQLSSLNRPSWPRFRDSQRRIASRLRNTWMAVTTDVGDSLDVHYTNKKPVGERLGLQALHHSYDYNIESDGPICHSVSAKDNGIELQFIHAKSLSAKGSRLIGFEVAGADGIYYPAEAQITSSNTILVRSSSVTRPLYVRYGWQPFTRANLVNEVGLPCSTFQWAVKK</sequence>
<feature type="chain" id="PRO_5028938913" evidence="2">
    <location>
        <begin position="23"/>
        <end position="693"/>
    </location>
</feature>
<dbReference type="EMBL" id="CP054011">
    <property type="protein sequence ID" value="QKH88823.1"/>
    <property type="molecule type" value="Genomic_DNA"/>
</dbReference>
<evidence type="ECO:0000259" key="3">
    <source>
        <dbReference type="Pfam" id="PF03629"/>
    </source>
</evidence>
<dbReference type="PANTHER" id="PTHR22901">
    <property type="entry name" value="SIALATE O-ACETYLESTERASE"/>
    <property type="match status" value="1"/>
</dbReference>
<evidence type="ECO:0000259" key="4">
    <source>
        <dbReference type="Pfam" id="PF13472"/>
    </source>
</evidence>
<dbReference type="InterPro" id="IPR005181">
    <property type="entry name" value="SASA"/>
</dbReference>
<name>A0A7D4L2T6_9BACT</name>
<feature type="domain" description="SGNH hydrolase-type esterase" evidence="4">
    <location>
        <begin position="30"/>
        <end position="206"/>
    </location>
</feature>
<dbReference type="InterPro" id="IPR036514">
    <property type="entry name" value="SGNH_hydro_sf"/>
</dbReference>
<evidence type="ECO:0000313" key="5">
    <source>
        <dbReference type="EMBL" id="QKH88823.1"/>
    </source>
</evidence>
<dbReference type="AlphaFoldDB" id="A0A7D4L2T6"/>
<dbReference type="GO" id="GO:0005975">
    <property type="term" value="P:carbohydrate metabolic process"/>
    <property type="evidence" value="ECO:0007669"/>
    <property type="project" value="TreeGrafter"/>
</dbReference>
<dbReference type="InterPro" id="IPR039329">
    <property type="entry name" value="SIAE"/>
</dbReference>
<dbReference type="InterPro" id="IPR013830">
    <property type="entry name" value="SGNH_hydro"/>
</dbReference>
<evidence type="ECO:0000313" key="6">
    <source>
        <dbReference type="Proteomes" id="UP000500843"/>
    </source>
</evidence>
<proteinExistence type="predicted"/>
<organism evidence="5 6">
    <name type="scientific">Prevotella melaninogenica</name>
    <dbReference type="NCBI Taxonomy" id="28132"/>
    <lineage>
        <taxon>Bacteria</taxon>
        <taxon>Pseudomonadati</taxon>
        <taxon>Bacteroidota</taxon>
        <taxon>Bacteroidia</taxon>
        <taxon>Bacteroidales</taxon>
        <taxon>Prevotellaceae</taxon>
        <taxon>Prevotella</taxon>
    </lineage>
</organism>
<dbReference type="Pfam" id="PF13472">
    <property type="entry name" value="Lipase_GDSL_2"/>
    <property type="match status" value="1"/>
</dbReference>
<dbReference type="Proteomes" id="UP000500843">
    <property type="component" value="Chromosome 2"/>
</dbReference>
<dbReference type="SUPFAM" id="SSF52266">
    <property type="entry name" value="SGNH hydrolase"/>
    <property type="match status" value="2"/>
</dbReference>
<dbReference type="RefSeq" id="WP_004361078.1">
    <property type="nucleotide sequence ID" value="NZ_CP054011.1"/>
</dbReference>
<reference evidence="5 6" key="1">
    <citation type="submission" date="2020-05" db="EMBL/GenBank/DDBJ databases">
        <title>FDA dAtabase for Regulatory Grade micrObial Sequences (FDA-ARGOS): Supporting development and validation of Infectious Disease Dx tests.</title>
        <authorList>
            <person name="Moreno J."/>
            <person name="Tallon L."/>
            <person name="Sadzewicz L."/>
            <person name="Zhao X."/>
            <person name="Vavikolanu K."/>
            <person name="Mehta A."/>
            <person name="Aluvathingal J."/>
            <person name="Nadendla S."/>
            <person name="Myers T."/>
            <person name="Yan Y."/>
            <person name="Sichtig H."/>
        </authorList>
    </citation>
    <scope>NUCLEOTIDE SEQUENCE [LARGE SCALE GENOMIC DNA]</scope>
    <source>
        <strain evidence="5 6">FDAARGOS_760</strain>
    </source>
</reference>
<protein>
    <submittedName>
        <fullName evidence="5">Sialate O-acetylesterase</fullName>
    </submittedName>
</protein>
<dbReference type="PANTHER" id="PTHR22901:SF0">
    <property type="entry name" value="SIALATE O-ACETYLESTERASE"/>
    <property type="match status" value="1"/>
</dbReference>
<feature type="domain" description="Sialate O-acetylesterase" evidence="3">
    <location>
        <begin position="480"/>
        <end position="578"/>
    </location>
</feature>
<evidence type="ECO:0000256" key="2">
    <source>
        <dbReference type="SAM" id="SignalP"/>
    </source>
</evidence>
<gene>
    <name evidence="5" type="ORF">FIU21_07610</name>
</gene>
<dbReference type="Pfam" id="PF03629">
    <property type="entry name" value="SASA"/>
    <property type="match status" value="1"/>
</dbReference>
<dbReference type="GO" id="GO:0001681">
    <property type="term" value="F:sialate O-acetylesterase activity"/>
    <property type="evidence" value="ECO:0007669"/>
    <property type="project" value="InterPro"/>
</dbReference>
<dbReference type="Gene3D" id="2.60.40.10">
    <property type="entry name" value="Immunoglobulins"/>
    <property type="match status" value="1"/>
</dbReference>
<evidence type="ECO:0000256" key="1">
    <source>
        <dbReference type="ARBA" id="ARBA00022801"/>
    </source>
</evidence>
<dbReference type="Gene3D" id="3.40.50.1110">
    <property type="entry name" value="SGNH hydrolase"/>
    <property type="match status" value="2"/>
</dbReference>
<dbReference type="InterPro" id="IPR013783">
    <property type="entry name" value="Ig-like_fold"/>
</dbReference>
<keyword evidence="2" id="KW-0732">Signal</keyword>
<accession>A0A7D4L2T6</accession>
<keyword evidence="1" id="KW-0378">Hydrolase</keyword>
<feature type="signal peptide" evidence="2">
    <location>
        <begin position="1"/>
        <end position="22"/>
    </location>
</feature>